<dbReference type="SMART" id="SM01043">
    <property type="entry name" value="BTAD"/>
    <property type="match status" value="1"/>
</dbReference>
<dbReference type="SMART" id="SM00862">
    <property type="entry name" value="Trans_reg_C"/>
    <property type="match status" value="1"/>
</dbReference>
<evidence type="ECO:0000256" key="1">
    <source>
        <dbReference type="ARBA" id="ARBA00005820"/>
    </source>
</evidence>
<name>A0ABS5L0P4_9ACTN</name>
<dbReference type="PRINTS" id="PR00364">
    <property type="entry name" value="DISEASERSIST"/>
</dbReference>
<dbReference type="InterPro" id="IPR005158">
    <property type="entry name" value="BTAD"/>
</dbReference>
<feature type="region of interest" description="Disordered" evidence="6">
    <location>
        <begin position="262"/>
        <end position="315"/>
    </location>
</feature>
<dbReference type="InterPro" id="IPR001867">
    <property type="entry name" value="OmpR/PhoB-type_DNA-bd"/>
</dbReference>
<dbReference type="InterPro" id="IPR036388">
    <property type="entry name" value="WH-like_DNA-bd_sf"/>
</dbReference>
<dbReference type="Pfam" id="PF03704">
    <property type="entry name" value="BTAD"/>
    <property type="match status" value="1"/>
</dbReference>
<feature type="domain" description="OmpR/PhoB-type" evidence="7">
    <location>
        <begin position="1"/>
        <end position="98"/>
    </location>
</feature>
<dbReference type="PANTHER" id="PTHR35807:SF1">
    <property type="entry name" value="TRANSCRIPTIONAL REGULATOR REDD"/>
    <property type="match status" value="1"/>
</dbReference>
<evidence type="ECO:0000256" key="3">
    <source>
        <dbReference type="ARBA" id="ARBA00023125"/>
    </source>
</evidence>
<evidence type="ECO:0000256" key="4">
    <source>
        <dbReference type="ARBA" id="ARBA00023163"/>
    </source>
</evidence>
<dbReference type="Proteomes" id="UP000730482">
    <property type="component" value="Unassembled WGS sequence"/>
</dbReference>
<keyword evidence="2" id="KW-0805">Transcription regulation</keyword>
<comment type="similarity">
    <text evidence="1">Belongs to the AfsR/DnrI/RedD regulatory family.</text>
</comment>
<dbReference type="Gene3D" id="3.40.50.300">
    <property type="entry name" value="P-loop containing nucleotide triphosphate hydrolases"/>
    <property type="match status" value="1"/>
</dbReference>
<keyword evidence="4" id="KW-0804">Transcription</keyword>
<evidence type="ECO:0000313" key="9">
    <source>
        <dbReference type="Proteomes" id="UP000730482"/>
    </source>
</evidence>
<dbReference type="Pfam" id="PF00486">
    <property type="entry name" value="Trans_reg_C"/>
    <property type="match status" value="1"/>
</dbReference>
<evidence type="ECO:0000256" key="5">
    <source>
        <dbReference type="PROSITE-ProRule" id="PRU01091"/>
    </source>
</evidence>
<accession>A0ABS5L0P4</accession>
<evidence type="ECO:0000256" key="6">
    <source>
        <dbReference type="SAM" id="MobiDB-lite"/>
    </source>
</evidence>
<comment type="caution">
    <text evidence="8">The sequence shown here is derived from an EMBL/GenBank/DDBJ whole genome shotgun (WGS) entry which is preliminary data.</text>
</comment>
<dbReference type="InterPro" id="IPR011990">
    <property type="entry name" value="TPR-like_helical_dom_sf"/>
</dbReference>
<dbReference type="SUPFAM" id="SSF48452">
    <property type="entry name" value="TPR-like"/>
    <property type="match status" value="1"/>
</dbReference>
<dbReference type="InterPro" id="IPR051677">
    <property type="entry name" value="AfsR-DnrI-RedD_regulator"/>
</dbReference>
<proteinExistence type="inferred from homology"/>
<dbReference type="Gene3D" id="1.25.40.10">
    <property type="entry name" value="Tetratricopeptide repeat domain"/>
    <property type="match status" value="1"/>
</dbReference>
<dbReference type="CDD" id="cd15831">
    <property type="entry name" value="BTAD"/>
    <property type="match status" value="1"/>
</dbReference>
<feature type="DNA-binding region" description="OmpR/PhoB-type" evidence="5">
    <location>
        <begin position="1"/>
        <end position="98"/>
    </location>
</feature>
<reference evidence="8 9" key="1">
    <citation type="submission" date="2020-02" db="EMBL/GenBank/DDBJ databases">
        <title>Acidophilic actinobacteria isolated from forest soil.</title>
        <authorList>
            <person name="Golinska P."/>
        </authorList>
    </citation>
    <scope>NUCLEOTIDE SEQUENCE [LARGE SCALE GENOMIC DNA]</scope>
    <source>
        <strain evidence="8 9">NL8</strain>
    </source>
</reference>
<evidence type="ECO:0000256" key="2">
    <source>
        <dbReference type="ARBA" id="ARBA00023015"/>
    </source>
</evidence>
<dbReference type="SUPFAM" id="SSF52540">
    <property type="entry name" value="P-loop containing nucleoside triphosphate hydrolases"/>
    <property type="match status" value="1"/>
</dbReference>
<dbReference type="Gene3D" id="1.10.10.10">
    <property type="entry name" value="Winged helix-like DNA-binding domain superfamily/Winged helix DNA-binding domain"/>
    <property type="match status" value="1"/>
</dbReference>
<keyword evidence="9" id="KW-1185">Reference proteome</keyword>
<organism evidence="8 9">
    <name type="scientific">Catenulispora pinistramenti</name>
    <dbReference type="NCBI Taxonomy" id="2705254"/>
    <lineage>
        <taxon>Bacteria</taxon>
        <taxon>Bacillati</taxon>
        <taxon>Actinomycetota</taxon>
        <taxon>Actinomycetes</taxon>
        <taxon>Catenulisporales</taxon>
        <taxon>Catenulisporaceae</taxon>
        <taxon>Catenulispora</taxon>
    </lineage>
</organism>
<feature type="compositionally biased region" description="Polar residues" evidence="6">
    <location>
        <begin position="301"/>
        <end position="315"/>
    </location>
</feature>
<dbReference type="InterPro" id="IPR016032">
    <property type="entry name" value="Sig_transdc_resp-reg_C-effctor"/>
</dbReference>
<dbReference type="SUPFAM" id="SSF46894">
    <property type="entry name" value="C-terminal effector domain of the bipartite response regulators"/>
    <property type="match status" value="1"/>
</dbReference>
<evidence type="ECO:0000259" key="7">
    <source>
        <dbReference type="PROSITE" id="PS51755"/>
    </source>
</evidence>
<keyword evidence="3 5" id="KW-0238">DNA-binding</keyword>
<gene>
    <name evidence="8" type="ORF">KGQ19_33885</name>
</gene>
<sequence length="677" mass="71685">MVSPVAVFRILGDLAVEIGGHEADPGPHKQRLVLAMLLCRANCVVSTDLLTDAVWGDDPPRTAHKNLHVYVSSLRQLLRPAGGPDRIVHRSGGYVMRVETEELDSLRFREFVRAARMSSALAGDHHGSMVPGASEHAARLLGEALDLWRGPMLADLADSPAIRVEADAWALRRVTACEDWAEAAVDVGRAAAVAERVAELVGAHPLRERLRAVQMTALHRSGRRTEALASYDEYRRLLAAELGLDVGPVVQNLYRSLVAEGAGESDPAVRSGTGISIGSGSGSGAGAGAGHDTVPKPRRQTWPQTSPQNWPQTWPQAPPMVGGPAGGGGMPHASAGRPRLLLPPELHDFTGRAQHAAELVEAVGVRRCSVYLCGPLGVGKTALAVRTAHRLASDFPDGCLLIRMRRSDGSARPVTSLLADLCRVTGTAIPQVDDEDDAIALWQAEILGRSLLLVLDDVADASGLPPLLPGPGGSVAIVTTRRELPGIGSLHRMELGAFSPAEALDLLARHITGPRVANERGAAERIVTAVGLLPLTVRLVGGKLAALRHLLLSAYAARLEHSGSLLDELAVGGETTVRPLLGAWWQDLVPQARAGLRALSRLPGPVFTLAEASDVLGLSLDEAGRALESLIEQRELDSPLAEVTAHAVLYELPLLSRLYAREQDQPAVASAAEVPSG</sequence>
<protein>
    <submittedName>
        <fullName evidence="8">Winged helix-turn-helix domain-containing protein</fullName>
    </submittedName>
</protein>
<dbReference type="PANTHER" id="PTHR35807">
    <property type="entry name" value="TRANSCRIPTIONAL REGULATOR REDD-RELATED"/>
    <property type="match status" value="1"/>
</dbReference>
<feature type="compositionally biased region" description="Gly residues" evidence="6">
    <location>
        <begin position="275"/>
        <end position="289"/>
    </location>
</feature>
<dbReference type="RefSeq" id="WP_212016904.1">
    <property type="nucleotide sequence ID" value="NZ_JAAFYZ010000159.1"/>
</dbReference>
<dbReference type="EMBL" id="JAAFYZ010000159">
    <property type="protein sequence ID" value="MBS2551866.1"/>
    <property type="molecule type" value="Genomic_DNA"/>
</dbReference>
<evidence type="ECO:0000313" key="8">
    <source>
        <dbReference type="EMBL" id="MBS2551866.1"/>
    </source>
</evidence>
<dbReference type="PROSITE" id="PS51755">
    <property type="entry name" value="OMPR_PHOB"/>
    <property type="match status" value="1"/>
</dbReference>
<dbReference type="InterPro" id="IPR027417">
    <property type="entry name" value="P-loop_NTPase"/>
</dbReference>